<evidence type="ECO:0000256" key="10">
    <source>
        <dbReference type="HAMAP-Rule" id="MF_01405"/>
    </source>
</evidence>
<dbReference type="GO" id="GO:0036220">
    <property type="term" value="F:ITP diphosphatase activity"/>
    <property type="evidence" value="ECO:0007669"/>
    <property type="project" value="UniProtKB-UniRule"/>
</dbReference>
<evidence type="ECO:0000256" key="3">
    <source>
        <dbReference type="ARBA" id="ARBA00022723"/>
    </source>
</evidence>
<evidence type="ECO:0000256" key="7">
    <source>
        <dbReference type="ARBA" id="ARBA00023080"/>
    </source>
</evidence>
<gene>
    <name evidence="12" type="ORF">DCMF_12840</name>
</gene>
<dbReference type="EC" id="3.6.1.66" evidence="10"/>
<sequence>MREILLATKNIGKLNEFVSLIGDYTWKVFSLRDFPHLPQVEETGTTFQDNARLKALAAAQETGLLALADDSGLEVDSLGGLPGVYSARFAGEERNDQKNNEKLLVMLKNVPASSRRARFRCTIAVARPDGQVAFCEGVCEGLIAMEPAGTNGFGYDPLFFLPEYGKTMAQLDMEEKNLISHRGKAFKASLPLLHKMLSGPV</sequence>
<evidence type="ECO:0000256" key="8">
    <source>
        <dbReference type="ARBA" id="ARBA00051875"/>
    </source>
</evidence>
<evidence type="ECO:0000256" key="1">
    <source>
        <dbReference type="ARBA" id="ARBA00008023"/>
    </source>
</evidence>
<dbReference type="NCBIfam" id="NF011397">
    <property type="entry name" value="PRK14822.1"/>
    <property type="match status" value="1"/>
</dbReference>
<comment type="catalytic activity">
    <reaction evidence="8 10">
        <text>dITP + H2O = dIMP + diphosphate + H(+)</text>
        <dbReference type="Rhea" id="RHEA:28342"/>
        <dbReference type="ChEBI" id="CHEBI:15377"/>
        <dbReference type="ChEBI" id="CHEBI:15378"/>
        <dbReference type="ChEBI" id="CHEBI:33019"/>
        <dbReference type="ChEBI" id="CHEBI:61194"/>
        <dbReference type="ChEBI" id="CHEBI:61382"/>
        <dbReference type="EC" id="3.6.1.66"/>
    </reaction>
</comment>
<feature type="binding site" evidence="10">
    <location>
        <position position="71"/>
    </location>
    <ligand>
        <name>substrate</name>
    </ligand>
</feature>
<evidence type="ECO:0000256" key="4">
    <source>
        <dbReference type="ARBA" id="ARBA00022741"/>
    </source>
</evidence>
<evidence type="ECO:0000256" key="9">
    <source>
        <dbReference type="ARBA" id="ARBA00052017"/>
    </source>
</evidence>
<feature type="binding site" evidence="10">
    <location>
        <begin position="181"/>
        <end position="182"/>
    </location>
    <ligand>
        <name>substrate</name>
    </ligand>
</feature>
<evidence type="ECO:0000313" key="13">
    <source>
        <dbReference type="Proteomes" id="UP000323521"/>
    </source>
</evidence>
<keyword evidence="6 10" id="KW-0460">Magnesium</keyword>
<dbReference type="SUPFAM" id="SSF52972">
    <property type="entry name" value="ITPase-like"/>
    <property type="match status" value="1"/>
</dbReference>
<dbReference type="InterPro" id="IPR020922">
    <property type="entry name" value="dITP/XTP_pyrophosphatase"/>
</dbReference>
<keyword evidence="13" id="KW-1185">Reference proteome</keyword>
<feature type="binding site" evidence="10">
    <location>
        <position position="70"/>
    </location>
    <ligand>
        <name>Mg(2+)</name>
        <dbReference type="ChEBI" id="CHEBI:18420"/>
    </ligand>
</feature>
<dbReference type="Proteomes" id="UP000323521">
    <property type="component" value="Chromosome"/>
</dbReference>
<feature type="binding site" evidence="10">
    <location>
        <position position="176"/>
    </location>
    <ligand>
        <name>substrate</name>
    </ligand>
</feature>
<comment type="catalytic activity">
    <reaction evidence="9 10">
        <text>XTP + H2O = XMP + diphosphate + H(+)</text>
        <dbReference type="Rhea" id="RHEA:28610"/>
        <dbReference type="ChEBI" id="CHEBI:15377"/>
        <dbReference type="ChEBI" id="CHEBI:15378"/>
        <dbReference type="ChEBI" id="CHEBI:33019"/>
        <dbReference type="ChEBI" id="CHEBI:57464"/>
        <dbReference type="ChEBI" id="CHEBI:61314"/>
        <dbReference type="EC" id="3.6.1.66"/>
    </reaction>
</comment>
<dbReference type="NCBIfam" id="TIGR00042">
    <property type="entry name" value="RdgB/HAM1 family non-canonical purine NTP pyrophosphatase"/>
    <property type="match status" value="1"/>
</dbReference>
<dbReference type="GO" id="GO:0009117">
    <property type="term" value="P:nucleotide metabolic process"/>
    <property type="evidence" value="ECO:0007669"/>
    <property type="project" value="UniProtKB-KW"/>
</dbReference>
<dbReference type="InterPro" id="IPR029001">
    <property type="entry name" value="ITPase-like_fam"/>
</dbReference>
<evidence type="ECO:0000256" key="11">
    <source>
        <dbReference type="RuleBase" id="RU003781"/>
    </source>
</evidence>
<evidence type="ECO:0000256" key="5">
    <source>
        <dbReference type="ARBA" id="ARBA00022801"/>
    </source>
</evidence>
<dbReference type="GO" id="GO:0036222">
    <property type="term" value="F:XTP diphosphatase activity"/>
    <property type="evidence" value="ECO:0007669"/>
    <property type="project" value="UniProtKB-UniRule"/>
</dbReference>
<dbReference type="FunFam" id="3.90.950.10:FF:000001">
    <property type="entry name" value="dITP/XTP pyrophosphatase"/>
    <property type="match status" value="1"/>
</dbReference>
<dbReference type="OrthoDB" id="9807456at2"/>
<feature type="binding site" evidence="10">
    <location>
        <begin position="8"/>
        <end position="13"/>
    </location>
    <ligand>
        <name>substrate</name>
    </ligand>
</feature>
<feature type="binding site" evidence="10">
    <location>
        <position position="41"/>
    </location>
    <ligand>
        <name>Mg(2+)</name>
        <dbReference type="ChEBI" id="CHEBI:18420"/>
    </ligand>
</feature>
<dbReference type="GO" id="GO:0005829">
    <property type="term" value="C:cytosol"/>
    <property type="evidence" value="ECO:0007669"/>
    <property type="project" value="TreeGrafter"/>
</dbReference>
<dbReference type="KEGG" id="fwa:DCMF_12840"/>
<dbReference type="HAMAP" id="MF_01405">
    <property type="entry name" value="Non_canon_purine_NTPase"/>
    <property type="match status" value="1"/>
</dbReference>
<dbReference type="RefSeq" id="WP_148134788.1">
    <property type="nucleotide sequence ID" value="NZ_CP017634.1"/>
</dbReference>
<organism evidence="12 13">
    <name type="scientific">Formimonas warabiya</name>
    <dbReference type="NCBI Taxonomy" id="1761012"/>
    <lineage>
        <taxon>Bacteria</taxon>
        <taxon>Bacillati</taxon>
        <taxon>Bacillota</taxon>
        <taxon>Clostridia</taxon>
        <taxon>Eubacteriales</taxon>
        <taxon>Peptococcaceae</taxon>
        <taxon>Candidatus Formimonas</taxon>
    </lineage>
</organism>
<dbReference type="AlphaFoldDB" id="A0A3G1KSV0"/>
<dbReference type="PANTHER" id="PTHR11067">
    <property type="entry name" value="INOSINE TRIPHOSPHATE PYROPHOSPHATASE/HAM1 PROTEIN"/>
    <property type="match status" value="1"/>
</dbReference>
<feature type="binding site" evidence="10">
    <location>
        <begin position="153"/>
        <end position="156"/>
    </location>
    <ligand>
        <name>substrate</name>
    </ligand>
</feature>
<dbReference type="Pfam" id="PF01725">
    <property type="entry name" value="Ham1p_like"/>
    <property type="match status" value="1"/>
</dbReference>
<dbReference type="GO" id="GO:0000166">
    <property type="term" value="F:nucleotide binding"/>
    <property type="evidence" value="ECO:0007669"/>
    <property type="project" value="UniProtKB-KW"/>
</dbReference>
<evidence type="ECO:0000313" key="12">
    <source>
        <dbReference type="EMBL" id="ATW25529.1"/>
    </source>
</evidence>
<accession>A0A3G1KSV0</accession>
<comment type="function">
    <text evidence="10">Pyrophosphatase that catalyzes the hydrolysis of nucleoside triphosphates to their monophosphate derivatives, with a high preference for the non-canonical purine nucleotides XTP (xanthosine triphosphate), dITP (deoxyinosine triphosphate) and ITP. Seems to function as a house-cleaning enzyme that removes non-canonical purine nucleotides from the nucleotide pool, thus preventing their incorporation into DNA/RNA and avoiding chromosomal lesions.</text>
</comment>
<evidence type="ECO:0000256" key="6">
    <source>
        <dbReference type="ARBA" id="ARBA00022842"/>
    </source>
</evidence>
<evidence type="ECO:0000256" key="2">
    <source>
        <dbReference type="ARBA" id="ARBA00011738"/>
    </source>
</evidence>
<comment type="cofactor">
    <cofactor evidence="10">
        <name>Mg(2+)</name>
        <dbReference type="ChEBI" id="CHEBI:18420"/>
    </cofactor>
    <text evidence="10">Binds 1 Mg(2+) ion per subunit.</text>
</comment>
<dbReference type="PANTHER" id="PTHR11067:SF9">
    <property type="entry name" value="INOSINE TRIPHOSPHATE PYROPHOSPHATASE"/>
    <property type="match status" value="1"/>
</dbReference>
<protein>
    <recommendedName>
        <fullName evidence="10">dITP/XTP pyrophosphatase</fullName>
        <ecNumber evidence="10">3.6.1.66</ecNumber>
    </recommendedName>
    <alternativeName>
        <fullName evidence="10">Non-canonical purine NTP pyrophosphatase</fullName>
    </alternativeName>
    <alternativeName>
        <fullName evidence="10">Non-standard purine NTP pyrophosphatase</fullName>
    </alternativeName>
    <alternativeName>
        <fullName evidence="10">Nucleoside-triphosphate diphosphatase</fullName>
    </alternativeName>
    <alternativeName>
        <fullName evidence="10">Nucleoside-triphosphate pyrophosphatase</fullName>
        <shortName evidence="10">NTPase</shortName>
    </alternativeName>
</protein>
<dbReference type="GO" id="GO:0017111">
    <property type="term" value="F:ribonucleoside triphosphate phosphatase activity"/>
    <property type="evidence" value="ECO:0007669"/>
    <property type="project" value="InterPro"/>
</dbReference>
<comment type="similarity">
    <text evidence="1 10 11">Belongs to the HAM1 NTPase family.</text>
</comment>
<dbReference type="GO" id="GO:0009146">
    <property type="term" value="P:purine nucleoside triphosphate catabolic process"/>
    <property type="evidence" value="ECO:0007669"/>
    <property type="project" value="UniProtKB-UniRule"/>
</dbReference>
<feature type="active site" description="Proton acceptor" evidence="10">
    <location>
        <position position="70"/>
    </location>
</feature>
<name>A0A3G1KSV0_FORW1</name>
<dbReference type="Gene3D" id="3.90.950.10">
    <property type="match status" value="1"/>
</dbReference>
<comment type="subunit">
    <text evidence="2 10">Homodimer.</text>
</comment>
<reference evidence="12 13" key="1">
    <citation type="submission" date="2016-10" db="EMBL/GenBank/DDBJ databases">
        <title>Complete Genome Sequence of Peptococcaceae strain DCMF.</title>
        <authorList>
            <person name="Edwards R.J."/>
            <person name="Holland S.I."/>
            <person name="Deshpande N.P."/>
            <person name="Wong Y.K."/>
            <person name="Ertan H."/>
            <person name="Manefield M."/>
            <person name="Russell T.L."/>
            <person name="Lee M.J."/>
        </authorList>
    </citation>
    <scope>NUCLEOTIDE SEQUENCE [LARGE SCALE GENOMIC DNA]</scope>
    <source>
        <strain evidence="12 13">DCMF</strain>
    </source>
</reference>
<comment type="catalytic activity">
    <reaction evidence="10">
        <text>ITP + H2O = IMP + diphosphate + H(+)</text>
        <dbReference type="Rhea" id="RHEA:29399"/>
        <dbReference type="ChEBI" id="CHEBI:15377"/>
        <dbReference type="ChEBI" id="CHEBI:15378"/>
        <dbReference type="ChEBI" id="CHEBI:33019"/>
        <dbReference type="ChEBI" id="CHEBI:58053"/>
        <dbReference type="ChEBI" id="CHEBI:61402"/>
        <dbReference type="EC" id="3.6.1.66"/>
    </reaction>
</comment>
<keyword evidence="3 10" id="KW-0479">Metal-binding</keyword>
<dbReference type="InterPro" id="IPR002637">
    <property type="entry name" value="RdgB/HAM1"/>
</dbReference>
<keyword evidence="7 10" id="KW-0546">Nucleotide metabolism</keyword>
<proteinExistence type="inferred from homology"/>
<dbReference type="EMBL" id="CP017634">
    <property type="protein sequence ID" value="ATW25529.1"/>
    <property type="molecule type" value="Genomic_DNA"/>
</dbReference>
<keyword evidence="4 10" id="KW-0547">Nucleotide-binding</keyword>
<keyword evidence="5 10" id="KW-0378">Hydrolase</keyword>
<dbReference type="CDD" id="cd00515">
    <property type="entry name" value="HAM1"/>
    <property type="match status" value="1"/>
</dbReference>
<dbReference type="GO" id="GO:0035870">
    <property type="term" value="F:dITP diphosphatase activity"/>
    <property type="evidence" value="ECO:0007669"/>
    <property type="project" value="UniProtKB-UniRule"/>
</dbReference>
<dbReference type="GO" id="GO:0046872">
    <property type="term" value="F:metal ion binding"/>
    <property type="evidence" value="ECO:0007669"/>
    <property type="project" value="UniProtKB-KW"/>
</dbReference>